<dbReference type="RefSeq" id="WP_190446636.1">
    <property type="nucleotide sequence ID" value="NZ_JAMPLM010000024.1"/>
</dbReference>
<keyword evidence="3" id="KW-1185">Reference proteome</keyword>
<accession>A0ABV0KNW4</accession>
<protein>
    <submittedName>
        <fullName evidence="2">Uncharacterized protein</fullName>
    </submittedName>
</protein>
<organism evidence="2 3">
    <name type="scientific">Stenomitos frigidus AS-A4</name>
    <dbReference type="NCBI Taxonomy" id="2933935"/>
    <lineage>
        <taxon>Bacteria</taxon>
        <taxon>Bacillati</taxon>
        <taxon>Cyanobacteriota</taxon>
        <taxon>Cyanophyceae</taxon>
        <taxon>Leptolyngbyales</taxon>
        <taxon>Leptolyngbyaceae</taxon>
        <taxon>Stenomitos</taxon>
    </lineage>
</organism>
<dbReference type="EMBL" id="JAMPLM010000024">
    <property type="protein sequence ID" value="MEP1060936.1"/>
    <property type="molecule type" value="Genomic_DNA"/>
</dbReference>
<evidence type="ECO:0000313" key="3">
    <source>
        <dbReference type="Proteomes" id="UP001476950"/>
    </source>
</evidence>
<sequence length="147" mass="16852">MEEPTKGNLGILRSPFPSSNNSRAKARKIDLKQLEQKLNALLLNPEYPPPSMEEAARQLGYACRTIFRHFPELCNSISARYLSYRKEAKSRAIKQCCYEVKQTVAELRNQGLTPSEGRVAELITRPGYLRYEAVRKALRQARLEIEL</sequence>
<evidence type="ECO:0000256" key="1">
    <source>
        <dbReference type="SAM" id="MobiDB-lite"/>
    </source>
</evidence>
<comment type="caution">
    <text evidence="2">The sequence shown here is derived from an EMBL/GenBank/DDBJ whole genome shotgun (WGS) entry which is preliminary data.</text>
</comment>
<reference evidence="2 3" key="1">
    <citation type="submission" date="2022-04" db="EMBL/GenBank/DDBJ databases">
        <title>Positive selection, recombination, and allopatry shape intraspecific diversity of widespread and dominant cyanobacteria.</title>
        <authorList>
            <person name="Wei J."/>
            <person name="Shu W."/>
            <person name="Hu C."/>
        </authorList>
    </citation>
    <scope>NUCLEOTIDE SEQUENCE [LARGE SCALE GENOMIC DNA]</scope>
    <source>
        <strain evidence="2 3">AS-A4</strain>
    </source>
</reference>
<proteinExistence type="predicted"/>
<dbReference type="Proteomes" id="UP001476950">
    <property type="component" value="Unassembled WGS sequence"/>
</dbReference>
<gene>
    <name evidence="2" type="ORF">NDI38_21105</name>
</gene>
<evidence type="ECO:0000313" key="2">
    <source>
        <dbReference type="EMBL" id="MEP1060936.1"/>
    </source>
</evidence>
<name>A0ABV0KNW4_9CYAN</name>
<feature type="region of interest" description="Disordered" evidence="1">
    <location>
        <begin position="1"/>
        <end position="25"/>
    </location>
</feature>